<gene>
    <name evidence="3" type="ORF">EDD54_1901</name>
</gene>
<keyword evidence="4" id="KW-1185">Reference proteome</keyword>
<accession>A0A4R6RHB8</accession>
<name>A0A4R6RHB8_9HYPH</name>
<dbReference type="InterPro" id="IPR026869">
    <property type="entry name" value="EgtC-like"/>
</dbReference>
<protein>
    <submittedName>
        <fullName evidence="3">Glutamine amidotransferase</fullName>
    </submittedName>
</protein>
<dbReference type="PROSITE" id="PS51278">
    <property type="entry name" value="GATASE_TYPE_2"/>
    <property type="match status" value="1"/>
</dbReference>
<dbReference type="SUPFAM" id="SSF56235">
    <property type="entry name" value="N-terminal nucleophile aminohydrolases (Ntn hydrolases)"/>
    <property type="match status" value="1"/>
</dbReference>
<comment type="caution">
    <text evidence="3">The sequence shown here is derived from an EMBL/GenBank/DDBJ whole genome shotgun (WGS) entry which is preliminary data.</text>
</comment>
<keyword evidence="1 3" id="KW-0315">Glutamine amidotransferase</keyword>
<proteinExistence type="predicted"/>
<dbReference type="EMBL" id="SNXY01000007">
    <property type="protein sequence ID" value="TDP85056.1"/>
    <property type="molecule type" value="Genomic_DNA"/>
</dbReference>
<dbReference type="Proteomes" id="UP000294547">
    <property type="component" value="Unassembled WGS sequence"/>
</dbReference>
<evidence type="ECO:0000259" key="2">
    <source>
        <dbReference type="PROSITE" id="PS51278"/>
    </source>
</evidence>
<dbReference type="InterPro" id="IPR052373">
    <property type="entry name" value="Gamma-glu_amide_hydrolase"/>
</dbReference>
<dbReference type="OrthoDB" id="9804310at2"/>
<dbReference type="AlphaFoldDB" id="A0A4R6RHB8"/>
<evidence type="ECO:0000256" key="1">
    <source>
        <dbReference type="ARBA" id="ARBA00022962"/>
    </source>
</evidence>
<dbReference type="Pfam" id="PF13230">
    <property type="entry name" value="GATase_4"/>
    <property type="match status" value="1"/>
</dbReference>
<dbReference type="GO" id="GO:0016740">
    <property type="term" value="F:transferase activity"/>
    <property type="evidence" value="ECO:0007669"/>
    <property type="project" value="UniProtKB-KW"/>
</dbReference>
<dbReference type="PANTHER" id="PTHR43187:SF1">
    <property type="entry name" value="GLUTAMINE AMIDOTRANSFERASE DUG3-RELATED"/>
    <property type="match status" value="1"/>
</dbReference>
<dbReference type="PANTHER" id="PTHR43187">
    <property type="entry name" value="GLUTAMINE AMIDOTRANSFERASE DUG3-RELATED"/>
    <property type="match status" value="1"/>
</dbReference>
<evidence type="ECO:0000313" key="3">
    <source>
        <dbReference type="EMBL" id="TDP85056.1"/>
    </source>
</evidence>
<dbReference type="Gene3D" id="3.60.20.10">
    <property type="entry name" value="Glutamine Phosphoribosylpyrophosphate, subunit 1, domain 1"/>
    <property type="match status" value="1"/>
</dbReference>
<evidence type="ECO:0000313" key="4">
    <source>
        <dbReference type="Proteomes" id="UP000294547"/>
    </source>
</evidence>
<dbReference type="InterPro" id="IPR017932">
    <property type="entry name" value="GATase_2_dom"/>
</dbReference>
<organism evidence="3 4">
    <name type="scientific">Oharaeibacter diazotrophicus</name>
    <dbReference type="NCBI Taxonomy" id="1920512"/>
    <lineage>
        <taxon>Bacteria</taxon>
        <taxon>Pseudomonadati</taxon>
        <taxon>Pseudomonadota</taxon>
        <taxon>Alphaproteobacteria</taxon>
        <taxon>Hyphomicrobiales</taxon>
        <taxon>Pleomorphomonadaceae</taxon>
        <taxon>Oharaeibacter</taxon>
    </lineage>
</organism>
<reference evidence="3 4" key="1">
    <citation type="submission" date="2019-03" db="EMBL/GenBank/DDBJ databases">
        <title>Genomic Encyclopedia of Type Strains, Phase IV (KMG-IV): sequencing the most valuable type-strain genomes for metagenomic binning, comparative biology and taxonomic classification.</title>
        <authorList>
            <person name="Goeker M."/>
        </authorList>
    </citation>
    <scope>NUCLEOTIDE SEQUENCE [LARGE SCALE GENOMIC DNA]</scope>
    <source>
        <strain evidence="3 4">DSM 102969</strain>
    </source>
</reference>
<dbReference type="CDD" id="cd01908">
    <property type="entry name" value="YafJ"/>
    <property type="match status" value="1"/>
</dbReference>
<keyword evidence="3" id="KW-0808">Transferase</keyword>
<dbReference type="InterPro" id="IPR029055">
    <property type="entry name" value="Ntn_hydrolases_N"/>
</dbReference>
<sequence length="264" mass="28698">MCRWLAYSGRPIFLETLVCRPCHSLVHQSHSANECIAATNGDGFGVGWYGSFAEPGVYRDILPAWSDDNLRSLCRQIASPLFFAHVRASTGTATSRANCHPFTSGRWLFMHNGQIGGWERLRRRVEAMLPDERYAERRGTTDSEAIFLMLDRDRLAEDPAAALADALGAIRGAMAEAGVAEPLRVAAALADGETLTAVRYASDDRPPTLYWRVADGDVTVVSEPLDDDHGGWQALPAQTALTVRAGTVAIQPFEVRAVASARAA</sequence>
<feature type="domain" description="Glutamine amidotransferase type-2" evidence="2">
    <location>
        <begin position="2"/>
        <end position="264"/>
    </location>
</feature>
<dbReference type="RefSeq" id="WP_126540933.1">
    <property type="nucleotide sequence ID" value="NZ_BSPM01000004.1"/>
</dbReference>